<evidence type="ECO:0000313" key="1">
    <source>
        <dbReference type="EMBL" id="QNE06801.1"/>
    </source>
</evidence>
<name>A0A7G6VYI6_9SPHN</name>
<reference evidence="1 2" key="1">
    <citation type="submission" date="2020-08" db="EMBL/GenBank/DDBJ databases">
        <authorList>
            <person name="Liu G."/>
            <person name="Sun C."/>
        </authorList>
    </citation>
    <scope>NUCLEOTIDE SEQUENCE [LARGE SCALE GENOMIC DNA]</scope>
    <source>
        <strain evidence="1 2">OT19</strain>
    </source>
</reference>
<protein>
    <submittedName>
        <fullName evidence="1">Uncharacterized protein</fullName>
    </submittedName>
</protein>
<dbReference type="Proteomes" id="UP000515297">
    <property type="component" value="Chromosome"/>
</dbReference>
<organism evidence="1 2">
    <name type="scientific">Croceicoccus marinus</name>
    <dbReference type="NCBI Taxonomy" id="450378"/>
    <lineage>
        <taxon>Bacteria</taxon>
        <taxon>Pseudomonadati</taxon>
        <taxon>Pseudomonadota</taxon>
        <taxon>Alphaproteobacteria</taxon>
        <taxon>Sphingomonadales</taxon>
        <taxon>Erythrobacteraceae</taxon>
        <taxon>Croceicoccus</taxon>
    </lineage>
</organism>
<dbReference type="EMBL" id="CP060052">
    <property type="protein sequence ID" value="QNE06801.1"/>
    <property type="molecule type" value="Genomic_DNA"/>
</dbReference>
<evidence type="ECO:0000313" key="2">
    <source>
        <dbReference type="Proteomes" id="UP000515297"/>
    </source>
</evidence>
<gene>
    <name evidence="1" type="ORF">H4O24_05670</name>
</gene>
<dbReference type="AlphaFoldDB" id="A0A7G6VYI6"/>
<sequence length="76" mass="8815">MARITVPEIHLRRPVIRHHITSRRIPGPKFMHEIFVQDRIIELSPFRLPCTQDSAAIFRAFRPFAGESGSNMPHKV</sequence>
<dbReference type="RefSeq" id="WP_185885755.1">
    <property type="nucleotide sequence ID" value="NZ_CP060052.1"/>
</dbReference>
<proteinExistence type="predicted"/>
<accession>A0A7G6VYI6</accession>